<sequence>MRVADTAHGYVCIYCSLGSVLNPQLNTAFRPRTTEFDTNNLIFQGVYRSQSQIQSRTRLGRRELATRIQWCDARSGRPGALSRLREDGMMDHERDFDGAINLSTGQRSDSTTPNGNNTESDDNEQQQQHQLAELGRKQMEQILQQLQEQLQINMIQQSQLMQQLSGATPQASATTAVAVVNAANSIDKKQQPNKSLQAQLQQLALQQQQLMQQLQLMQRQYLLQQGIGLQPVVIPQ</sequence>
<keyword evidence="1" id="KW-0175">Coiled coil</keyword>
<protein>
    <submittedName>
        <fullName evidence="3">Uncharacterized protein</fullName>
    </submittedName>
</protein>
<dbReference type="AlphaFoldDB" id="T1JPJ5"/>
<proteinExistence type="predicted"/>
<dbReference type="EnsemblMetazoa" id="SMAR015772-RA">
    <property type="protein sequence ID" value="SMAR015772-PA"/>
    <property type="gene ID" value="SMAR015772"/>
</dbReference>
<evidence type="ECO:0000313" key="3">
    <source>
        <dbReference type="EnsemblMetazoa" id="SMAR015772-PA"/>
    </source>
</evidence>
<evidence type="ECO:0000256" key="1">
    <source>
        <dbReference type="SAM" id="Coils"/>
    </source>
</evidence>
<keyword evidence="4" id="KW-1185">Reference proteome</keyword>
<reference evidence="4" key="1">
    <citation type="submission" date="2011-05" db="EMBL/GenBank/DDBJ databases">
        <authorList>
            <person name="Richards S.R."/>
            <person name="Qu J."/>
            <person name="Jiang H."/>
            <person name="Jhangiani S.N."/>
            <person name="Agravi P."/>
            <person name="Goodspeed R."/>
            <person name="Gross S."/>
            <person name="Mandapat C."/>
            <person name="Jackson L."/>
            <person name="Mathew T."/>
            <person name="Pu L."/>
            <person name="Thornton R."/>
            <person name="Saada N."/>
            <person name="Wilczek-Boney K.B."/>
            <person name="Lee S."/>
            <person name="Kovar C."/>
            <person name="Wu Y."/>
            <person name="Scherer S.E."/>
            <person name="Worley K.C."/>
            <person name="Muzny D.M."/>
            <person name="Gibbs R."/>
        </authorList>
    </citation>
    <scope>NUCLEOTIDE SEQUENCE</scope>
    <source>
        <strain evidence="4">Brora</strain>
    </source>
</reference>
<dbReference type="Proteomes" id="UP000014500">
    <property type="component" value="Unassembled WGS sequence"/>
</dbReference>
<organism evidence="3 4">
    <name type="scientific">Strigamia maritima</name>
    <name type="common">European centipede</name>
    <name type="synonym">Geophilus maritimus</name>
    <dbReference type="NCBI Taxonomy" id="126957"/>
    <lineage>
        <taxon>Eukaryota</taxon>
        <taxon>Metazoa</taxon>
        <taxon>Ecdysozoa</taxon>
        <taxon>Arthropoda</taxon>
        <taxon>Myriapoda</taxon>
        <taxon>Chilopoda</taxon>
        <taxon>Pleurostigmophora</taxon>
        <taxon>Geophilomorpha</taxon>
        <taxon>Linotaeniidae</taxon>
        <taxon>Strigamia</taxon>
    </lineage>
</organism>
<dbReference type="HOGENOM" id="CLU_1177978_0_0_1"/>
<accession>T1JPJ5</accession>
<feature type="compositionally biased region" description="Polar residues" evidence="2">
    <location>
        <begin position="101"/>
        <end position="118"/>
    </location>
</feature>
<evidence type="ECO:0000313" key="4">
    <source>
        <dbReference type="Proteomes" id="UP000014500"/>
    </source>
</evidence>
<feature type="region of interest" description="Disordered" evidence="2">
    <location>
        <begin position="99"/>
        <end position="131"/>
    </location>
</feature>
<reference evidence="3" key="2">
    <citation type="submission" date="2015-02" db="UniProtKB">
        <authorList>
            <consortium name="EnsemblMetazoa"/>
        </authorList>
    </citation>
    <scope>IDENTIFICATION</scope>
</reference>
<name>T1JPJ5_STRMM</name>
<evidence type="ECO:0000256" key="2">
    <source>
        <dbReference type="SAM" id="MobiDB-lite"/>
    </source>
</evidence>
<dbReference type="EMBL" id="JH432004">
    <property type="status" value="NOT_ANNOTATED_CDS"/>
    <property type="molecule type" value="Genomic_DNA"/>
</dbReference>
<feature type="coiled-coil region" evidence="1">
    <location>
        <begin position="193"/>
        <end position="220"/>
    </location>
</feature>
<dbReference type="STRING" id="126957.T1JPJ5"/>